<dbReference type="PROSITE" id="PS51274">
    <property type="entry name" value="GATASE_COBBQ"/>
    <property type="match status" value="1"/>
</dbReference>
<dbReference type="Gene3D" id="3.40.50.880">
    <property type="match status" value="1"/>
</dbReference>
<keyword evidence="3 10" id="KW-0028">Amino-acid biosynthesis</keyword>
<dbReference type="Pfam" id="PF00117">
    <property type="entry name" value="GATase"/>
    <property type="match status" value="1"/>
</dbReference>
<evidence type="ECO:0000256" key="5">
    <source>
        <dbReference type="ARBA" id="ARBA00022962"/>
    </source>
</evidence>
<evidence type="ECO:0000313" key="14">
    <source>
        <dbReference type="Proteomes" id="UP000501812"/>
    </source>
</evidence>
<dbReference type="Proteomes" id="UP000501812">
    <property type="component" value="Chromosome"/>
</dbReference>
<comment type="function">
    <text evidence="10">IGPS catalyzes the conversion of PRFAR and glutamine to IGP, AICAR and glutamate. The HisH subunit catalyzes the hydrolysis of glutamine to glutamate and ammonia as part of the synthesis of IGP and AICAR. The resulting ammonia molecule is channeled to the active site of HisF.</text>
</comment>
<dbReference type="GO" id="GO:0005737">
    <property type="term" value="C:cytoplasm"/>
    <property type="evidence" value="ECO:0007669"/>
    <property type="project" value="UniProtKB-SubCell"/>
</dbReference>
<dbReference type="AlphaFoldDB" id="A0A858RPA7"/>
<evidence type="ECO:0000256" key="10">
    <source>
        <dbReference type="HAMAP-Rule" id="MF_00278"/>
    </source>
</evidence>
<evidence type="ECO:0000256" key="8">
    <source>
        <dbReference type="ARBA" id="ARBA00047838"/>
    </source>
</evidence>
<evidence type="ECO:0000256" key="7">
    <source>
        <dbReference type="ARBA" id="ARBA00023239"/>
    </source>
</evidence>
<dbReference type="InterPro" id="IPR010139">
    <property type="entry name" value="Imidazole-glycPsynth_HisH"/>
</dbReference>
<feature type="active site" evidence="10 11">
    <location>
        <position position="183"/>
    </location>
</feature>
<dbReference type="NCBIfam" id="TIGR01855">
    <property type="entry name" value="IMP_synth_hisH"/>
    <property type="match status" value="1"/>
</dbReference>
<evidence type="ECO:0000256" key="1">
    <source>
        <dbReference type="ARBA" id="ARBA00005091"/>
    </source>
</evidence>
<dbReference type="RefSeq" id="WP_169457062.1">
    <property type="nucleotide sequence ID" value="NZ_CP051774.1"/>
</dbReference>
<dbReference type="UniPathway" id="UPA00031">
    <property type="reaction ID" value="UER00010"/>
</dbReference>
<keyword evidence="4 10" id="KW-0378">Hydrolase</keyword>
<feature type="active site" evidence="10 11">
    <location>
        <position position="185"/>
    </location>
</feature>
<evidence type="ECO:0000256" key="9">
    <source>
        <dbReference type="ARBA" id="ARBA00049534"/>
    </source>
</evidence>
<keyword evidence="14" id="KW-1185">Reference proteome</keyword>
<comment type="subunit">
    <text evidence="2 10">Heterodimer of HisH and HisF.</text>
</comment>
<keyword evidence="6 10" id="KW-0368">Histidine biosynthesis</keyword>
<reference evidence="13 14" key="1">
    <citation type="submission" date="2020-04" db="EMBL/GenBank/DDBJ databases">
        <title>Luteolibacter sp. G-1-1-1 isolated from soil.</title>
        <authorList>
            <person name="Dahal R.H."/>
        </authorList>
    </citation>
    <scope>NUCLEOTIDE SEQUENCE [LARGE SCALE GENOMIC DNA]</scope>
    <source>
        <strain evidence="13 14">G-1-1-1</strain>
    </source>
</reference>
<comment type="catalytic activity">
    <reaction evidence="8 10">
        <text>5-[(5-phospho-1-deoxy-D-ribulos-1-ylimino)methylamino]-1-(5-phospho-beta-D-ribosyl)imidazole-4-carboxamide + L-glutamine = D-erythro-1-(imidazol-4-yl)glycerol 3-phosphate + 5-amino-1-(5-phospho-beta-D-ribosyl)imidazole-4-carboxamide + L-glutamate + H(+)</text>
        <dbReference type="Rhea" id="RHEA:24793"/>
        <dbReference type="ChEBI" id="CHEBI:15378"/>
        <dbReference type="ChEBI" id="CHEBI:29985"/>
        <dbReference type="ChEBI" id="CHEBI:58278"/>
        <dbReference type="ChEBI" id="CHEBI:58359"/>
        <dbReference type="ChEBI" id="CHEBI:58475"/>
        <dbReference type="ChEBI" id="CHEBI:58525"/>
        <dbReference type="EC" id="4.3.2.10"/>
    </reaction>
</comment>
<comment type="pathway">
    <text evidence="1 10">Amino-acid biosynthesis; L-histidine biosynthesis; L-histidine from 5-phospho-alpha-D-ribose 1-diphosphate: step 5/9.</text>
</comment>
<keyword evidence="5 10" id="KW-0315">Glutamine amidotransferase</keyword>
<accession>A0A858RPA7</accession>
<dbReference type="EMBL" id="CP051774">
    <property type="protein sequence ID" value="QJE98575.1"/>
    <property type="molecule type" value="Genomic_DNA"/>
</dbReference>
<evidence type="ECO:0000259" key="12">
    <source>
        <dbReference type="Pfam" id="PF00117"/>
    </source>
</evidence>
<evidence type="ECO:0000256" key="11">
    <source>
        <dbReference type="PIRSR" id="PIRSR000495-1"/>
    </source>
</evidence>
<dbReference type="InterPro" id="IPR029062">
    <property type="entry name" value="Class_I_gatase-like"/>
</dbReference>
<keyword evidence="7 10" id="KW-0456">Lyase</keyword>
<feature type="domain" description="Glutamine amidotransferase" evidence="12">
    <location>
        <begin position="4"/>
        <end position="198"/>
    </location>
</feature>
<dbReference type="InterPro" id="IPR017926">
    <property type="entry name" value="GATASE"/>
</dbReference>
<dbReference type="GO" id="GO:0000105">
    <property type="term" value="P:L-histidine biosynthetic process"/>
    <property type="evidence" value="ECO:0007669"/>
    <property type="project" value="UniProtKB-UniRule"/>
</dbReference>
<comment type="catalytic activity">
    <reaction evidence="9 10">
        <text>L-glutamine + H2O = L-glutamate + NH4(+)</text>
        <dbReference type="Rhea" id="RHEA:15889"/>
        <dbReference type="ChEBI" id="CHEBI:15377"/>
        <dbReference type="ChEBI" id="CHEBI:28938"/>
        <dbReference type="ChEBI" id="CHEBI:29985"/>
        <dbReference type="ChEBI" id="CHEBI:58359"/>
        <dbReference type="EC" id="3.5.1.2"/>
    </reaction>
</comment>
<sequence length="207" mass="22348">MIGIIDYGAGNLRSVANAVQALGIEPRLVSKPEHLEGVSHLILPGVGAFGDCMTELDKRGLIEAIRSWVLAGKPYFGICLGYQILFEESEEEAGIRGLGIFKGKVKRFTEDGRKIPHMGWNAAVPSDPVDPMWSGLGGEPYFYFVHSFFPEPADPAIVAMRTEYGEKFASAIRSGAVVATQFHPEKSQQAGLRLLGNFLGAAVPATV</sequence>
<dbReference type="KEGG" id="luo:HHL09_23255"/>
<dbReference type="PIRSF" id="PIRSF000495">
    <property type="entry name" value="Amidotransf_hisH"/>
    <property type="match status" value="1"/>
</dbReference>
<dbReference type="GO" id="GO:0004359">
    <property type="term" value="F:glutaminase activity"/>
    <property type="evidence" value="ECO:0007669"/>
    <property type="project" value="UniProtKB-EC"/>
</dbReference>
<proteinExistence type="inferred from homology"/>
<dbReference type="EC" id="3.5.1.2" evidence="10"/>
<evidence type="ECO:0000256" key="6">
    <source>
        <dbReference type="ARBA" id="ARBA00023102"/>
    </source>
</evidence>
<dbReference type="SUPFAM" id="SSF52317">
    <property type="entry name" value="Class I glutamine amidotransferase-like"/>
    <property type="match status" value="1"/>
</dbReference>
<comment type="subcellular location">
    <subcellularLocation>
        <location evidence="10">Cytoplasm</location>
    </subcellularLocation>
</comment>
<feature type="active site" description="Nucleophile" evidence="10 11">
    <location>
        <position position="79"/>
    </location>
</feature>
<dbReference type="PROSITE" id="PS51273">
    <property type="entry name" value="GATASE_TYPE_1"/>
    <property type="match status" value="1"/>
</dbReference>
<evidence type="ECO:0000313" key="13">
    <source>
        <dbReference type="EMBL" id="QJE98575.1"/>
    </source>
</evidence>
<gene>
    <name evidence="10 13" type="primary">hisH</name>
    <name evidence="13" type="ORF">HHL09_23255</name>
</gene>
<dbReference type="CDD" id="cd01748">
    <property type="entry name" value="GATase1_IGP_Synthase"/>
    <property type="match status" value="1"/>
</dbReference>
<evidence type="ECO:0000256" key="3">
    <source>
        <dbReference type="ARBA" id="ARBA00022605"/>
    </source>
</evidence>
<dbReference type="PANTHER" id="PTHR42701:SF1">
    <property type="entry name" value="IMIDAZOLE GLYCEROL PHOSPHATE SYNTHASE SUBUNIT HISH"/>
    <property type="match status" value="1"/>
</dbReference>
<evidence type="ECO:0000256" key="4">
    <source>
        <dbReference type="ARBA" id="ARBA00022801"/>
    </source>
</evidence>
<dbReference type="GO" id="GO:0000107">
    <property type="term" value="F:imidazoleglycerol-phosphate synthase activity"/>
    <property type="evidence" value="ECO:0007669"/>
    <property type="project" value="UniProtKB-UniRule"/>
</dbReference>
<dbReference type="PANTHER" id="PTHR42701">
    <property type="entry name" value="IMIDAZOLE GLYCEROL PHOSPHATE SYNTHASE SUBUNIT HISH"/>
    <property type="match status" value="1"/>
</dbReference>
<protein>
    <recommendedName>
        <fullName evidence="10">Imidazole glycerol phosphate synthase subunit HisH</fullName>
        <ecNumber evidence="10">4.3.2.10</ecNumber>
    </recommendedName>
    <alternativeName>
        <fullName evidence="10">IGP synthase glutaminase subunit</fullName>
        <ecNumber evidence="10">3.5.1.2</ecNumber>
    </alternativeName>
    <alternativeName>
        <fullName evidence="10">IGP synthase subunit HisH</fullName>
    </alternativeName>
    <alternativeName>
        <fullName evidence="10">ImGP synthase subunit HisH</fullName>
        <shortName evidence="10">IGPS subunit HisH</shortName>
    </alternativeName>
</protein>
<dbReference type="EC" id="4.3.2.10" evidence="10"/>
<organism evidence="13 14">
    <name type="scientific">Luteolibacter luteus</name>
    <dbReference type="NCBI Taxonomy" id="2728835"/>
    <lineage>
        <taxon>Bacteria</taxon>
        <taxon>Pseudomonadati</taxon>
        <taxon>Verrucomicrobiota</taxon>
        <taxon>Verrucomicrobiia</taxon>
        <taxon>Verrucomicrobiales</taxon>
        <taxon>Verrucomicrobiaceae</taxon>
        <taxon>Luteolibacter</taxon>
    </lineage>
</organism>
<keyword evidence="10" id="KW-0963">Cytoplasm</keyword>
<dbReference type="HAMAP" id="MF_00278">
    <property type="entry name" value="HisH"/>
    <property type="match status" value="1"/>
</dbReference>
<name>A0A858RPA7_9BACT</name>
<dbReference type="GO" id="GO:0016829">
    <property type="term" value="F:lyase activity"/>
    <property type="evidence" value="ECO:0007669"/>
    <property type="project" value="UniProtKB-KW"/>
</dbReference>
<evidence type="ECO:0000256" key="2">
    <source>
        <dbReference type="ARBA" id="ARBA00011152"/>
    </source>
</evidence>